<dbReference type="SUPFAM" id="SSF52540">
    <property type="entry name" value="P-loop containing nucleoside triphosphate hydrolases"/>
    <property type="match status" value="1"/>
</dbReference>
<keyword evidence="15" id="KW-1185">Reference proteome</keyword>
<feature type="region of interest" description="Disordered" evidence="12">
    <location>
        <begin position="188"/>
        <end position="214"/>
    </location>
</feature>
<feature type="compositionally biased region" description="Low complexity" evidence="12">
    <location>
        <begin position="269"/>
        <end position="279"/>
    </location>
</feature>
<comment type="caution">
    <text evidence="14">The sequence shown here is derived from an EMBL/GenBank/DDBJ whole genome shotgun (WGS) entry which is preliminary data.</text>
</comment>
<dbReference type="EMBL" id="JABEMA010000022">
    <property type="protein sequence ID" value="NNH22139.1"/>
    <property type="molecule type" value="Genomic_DNA"/>
</dbReference>
<evidence type="ECO:0000256" key="10">
    <source>
        <dbReference type="ARBA" id="ARBA00053547"/>
    </source>
</evidence>
<reference evidence="14 15" key="1">
    <citation type="submission" date="2020-05" db="EMBL/GenBank/DDBJ databases">
        <title>MicrobeNet Type strains.</title>
        <authorList>
            <person name="Nicholson A.C."/>
        </authorList>
    </citation>
    <scope>NUCLEOTIDE SEQUENCE [LARGE SCALE GENOMIC DNA]</scope>
    <source>
        <strain evidence="14 15">JCM 14547</strain>
    </source>
</reference>
<keyword evidence="7 11" id="KW-0460">Magnesium</keyword>
<proteinExistence type="predicted"/>
<feature type="compositionally biased region" description="Gly residues" evidence="12">
    <location>
        <begin position="192"/>
        <end position="209"/>
    </location>
</feature>
<keyword evidence="5 11" id="KW-0479">Metal-binding</keyword>
<evidence type="ECO:0000256" key="4">
    <source>
        <dbReference type="ARBA" id="ARBA00021697"/>
    </source>
</evidence>
<accession>A0A849BGD9</accession>
<dbReference type="InterPro" id="IPR020583">
    <property type="entry name" value="Inositol_monoP_metal-BS"/>
</dbReference>
<comment type="cofactor">
    <cofactor evidence="1 11">
        <name>Mg(2+)</name>
        <dbReference type="ChEBI" id="CHEBI:18420"/>
    </cofactor>
</comment>
<keyword evidence="6" id="KW-0378">Hydrolase</keyword>
<feature type="region of interest" description="Disordered" evidence="12">
    <location>
        <begin position="255"/>
        <end position="279"/>
    </location>
</feature>
<evidence type="ECO:0000259" key="13">
    <source>
        <dbReference type="PROSITE" id="PS50936"/>
    </source>
</evidence>
<dbReference type="Proteomes" id="UP000555552">
    <property type="component" value="Unassembled WGS sequence"/>
</dbReference>
<feature type="binding site" evidence="11">
    <location>
        <position position="425"/>
    </location>
    <ligand>
        <name>Mg(2+)</name>
        <dbReference type="ChEBI" id="CHEBI:18420"/>
        <label>1</label>
        <note>catalytic</note>
    </ligand>
</feature>
<dbReference type="PROSITE" id="PS50936">
    <property type="entry name" value="ENGC_GTPASE"/>
    <property type="match status" value="1"/>
</dbReference>
<dbReference type="InterPro" id="IPR000760">
    <property type="entry name" value="Inositol_monophosphatase-like"/>
</dbReference>
<evidence type="ECO:0000256" key="2">
    <source>
        <dbReference type="ARBA" id="ARBA00004970"/>
    </source>
</evidence>
<evidence type="ECO:0000256" key="5">
    <source>
        <dbReference type="ARBA" id="ARBA00022723"/>
    </source>
</evidence>
<dbReference type="Pfam" id="PF00459">
    <property type="entry name" value="Inositol_P"/>
    <property type="match status" value="1"/>
</dbReference>
<evidence type="ECO:0000256" key="3">
    <source>
        <dbReference type="ARBA" id="ARBA00013085"/>
    </source>
</evidence>
<dbReference type="PANTHER" id="PTHR32120">
    <property type="entry name" value="SMALL RIBOSOMAL SUBUNIT BIOGENESIS GTPASE RSGA"/>
    <property type="match status" value="1"/>
</dbReference>
<feature type="binding site" evidence="11">
    <location>
        <position position="427"/>
    </location>
    <ligand>
        <name>Mg(2+)</name>
        <dbReference type="ChEBI" id="CHEBI:18420"/>
        <label>1</label>
        <note>catalytic</note>
    </ligand>
</feature>
<dbReference type="PROSITE" id="PS00629">
    <property type="entry name" value="IMP_1"/>
    <property type="match status" value="1"/>
</dbReference>
<gene>
    <name evidence="14" type="primary">rsgA</name>
    <name evidence="14" type="ORF">HLB09_03365</name>
</gene>
<dbReference type="GO" id="GO:0046872">
    <property type="term" value="F:metal ion binding"/>
    <property type="evidence" value="ECO:0007669"/>
    <property type="project" value="UniProtKB-KW"/>
</dbReference>
<dbReference type="InterPro" id="IPR004881">
    <property type="entry name" value="Ribosome_biogen_GTPase_RsgA"/>
</dbReference>
<evidence type="ECO:0000256" key="7">
    <source>
        <dbReference type="ARBA" id="ARBA00022842"/>
    </source>
</evidence>
<name>A0A849BGD9_9ACTN</name>
<feature type="region of interest" description="Disordered" evidence="12">
    <location>
        <begin position="1"/>
        <end position="33"/>
    </location>
</feature>
<evidence type="ECO:0000256" key="6">
    <source>
        <dbReference type="ARBA" id="ARBA00022801"/>
    </source>
</evidence>
<evidence type="ECO:0000313" key="15">
    <source>
        <dbReference type="Proteomes" id="UP000555552"/>
    </source>
</evidence>
<dbReference type="GO" id="GO:0003924">
    <property type="term" value="F:GTPase activity"/>
    <property type="evidence" value="ECO:0007669"/>
    <property type="project" value="InterPro"/>
</dbReference>
<dbReference type="EC" id="3.1.3.15" evidence="3"/>
<evidence type="ECO:0000256" key="1">
    <source>
        <dbReference type="ARBA" id="ARBA00001946"/>
    </source>
</evidence>
<evidence type="ECO:0000256" key="12">
    <source>
        <dbReference type="SAM" id="MobiDB-lite"/>
    </source>
</evidence>
<evidence type="ECO:0000256" key="9">
    <source>
        <dbReference type="ARBA" id="ARBA00049158"/>
    </source>
</evidence>
<dbReference type="InterPro" id="IPR027417">
    <property type="entry name" value="P-loop_NTPase"/>
</dbReference>
<feature type="binding site" evidence="11">
    <location>
        <position position="555"/>
    </location>
    <ligand>
        <name>Mg(2+)</name>
        <dbReference type="ChEBI" id="CHEBI:18420"/>
        <label>1</label>
        <note>catalytic</note>
    </ligand>
</feature>
<comment type="function">
    <text evidence="10">Catalyzes the dephosphorylation of histidinol-phosphate to histidinol, the direct precursor of histidine.</text>
</comment>
<dbReference type="GO" id="GO:0005525">
    <property type="term" value="F:GTP binding"/>
    <property type="evidence" value="ECO:0007669"/>
    <property type="project" value="InterPro"/>
</dbReference>
<feature type="binding site" evidence="11">
    <location>
        <position position="410"/>
    </location>
    <ligand>
        <name>Mg(2+)</name>
        <dbReference type="ChEBI" id="CHEBI:18420"/>
        <label>1</label>
        <note>catalytic</note>
    </ligand>
</feature>
<sequence>MSRRVPDEDDVRTRPNPRGSRPRTKERPRHADAVPGRVLTVDRGRSTVLVGEGTPQEVEVTAVKARELGRAGVVVGDRVHLVGDTSGAPDTLARVVRVDERRTVLRRSADDDDPVERVLVAGADQLAVVVAAADPAPRTGLVDRCLVAALDAGMDALLVVTKGDLADPAPLLEAYAALDTPAVVLRRAATGGTSGPDGTGGAEGTGGGAPPRHDAAGLAELRERLRGRTTVLVGHSGVGKSTLVNALVPDAGRATGRVNDVTGRGRHTSSSALALRLPGPAGGPPEGWVVDTPGVRSFGLAHVRPGSLLAAFPDLEPGSDARRAPGSVRPVSPTSAESLRRARGVDDDLRLAHVVVDAVDALTTSRFGALDLAVEAKPDLTPVTDADRSAEELVRAQLARTRPRDAVLGEEGGATGSGSRQWVVDPIDGTKNFVRGVPVWATLLALLVDGEPVVGVVSAPALGRRWWAGTGTGAWTGRSLSSARALHVSAVDDLADASLSYSSLGGWEERDLLEPVLDLTRTVWRTRAYGDFWSHVLVAEGAVDVSCEPELALHDMAALVPVVTEAGGRFTSLSGEDGPHGGSAVATNGLLHDRVLAALAPRPAGTTTSPGPAAR</sequence>
<dbReference type="Gene3D" id="3.40.190.80">
    <property type="match status" value="1"/>
</dbReference>
<dbReference type="InterPro" id="IPR010914">
    <property type="entry name" value="RsgA_GTPase_dom"/>
</dbReference>
<evidence type="ECO:0000313" key="14">
    <source>
        <dbReference type="EMBL" id="NNH22139.1"/>
    </source>
</evidence>
<feature type="domain" description="EngC GTPase" evidence="13">
    <location>
        <begin position="121"/>
        <end position="296"/>
    </location>
</feature>
<feature type="region of interest" description="Disordered" evidence="12">
    <location>
        <begin position="317"/>
        <end position="339"/>
    </location>
</feature>
<dbReference type="SUPFAM" id="SSF56655">
    <property type="entry name" value="Carbohydrate phosphatase"/>
    <property type="match status" value="1"/>
</dbReference>
<dbReference type="Gene3D" id="3.40.50.300">
    <property type="entry name" value="P-loop containing nucleotide triphosphate hydrolases"/>
    <property type="match status" value="1"/>
</dbReference>
<evidence type="ECO:0000256" key="11">
    <source>
        <dbReference type="PIRSR" id="PIRSR600760-2"/>
    </source>
</evidence>
<evidence type="ECO:0000256" key="8">
    <source>
        <dbReference type="ARBA" id="ARBA00033209"/>
    </source>
</evidence>
<comment type="catalytic activity">
    <reaction evidence="9">
        <text>L-histidinol phosphate + H2O = L-histidinol + phosphate</text>
        <dbReference type="Rhea" id="RHEA:14465"/>
        <dbReference type="ChEBI" id="CHEBI:15377"/>
        <dbReference type="ChEBI" id="CHEBI:43474"/>
        <dbReference type="ChEBI" id="CHEBI:57699"/>
        <dbReference type="ChEBI" id="CHEBI:57980"/>
        <dbReference type="EC" id="3.1.3.15"/>
    </reaction>
</comment>
<dbReference type="AlphaFoldDB" id="A0A849BGD9"/>
<dbReference type="Pfam" id="PF03193">
    <property type="entry name" value="RsgA_GTPase"/>
    <property type="match status" value="2"/>
</dbReference>
<feature type="binding site" evidence="11">
    <location>
        <position position="428"/>
    </location>
    <ligand>
        <name>Mg(2+)</name>
        <dbReference type="ChEBI" id="CHEBI:18420"/>
        <label>1</label>
        <note>catalytic</note>
    </ligand>
</feature>
<dbReference type="GO" id="GO:0004401">
    <property type="term" value="F:histidinol-phosphatase activity"/>
    <property type="evidence" value="ECO:0007669"/>
    <property type="project" value="UniProtKB-EC"/>
</dbReference>
<dbReference type="PANTHER" id="PTHR32120:SF11">
    <property type="entry name" value="SMALL RIBOSOMAL SUBUNIT BIOGENESIS GTPASE RSGA 1, MITOCHONDRIAL-RELATED"/>
    <property type="match status" value="1"/>
</dbReference>
<organism evidence="14 15">
    <name type="scientific">Pseudokineococcus marinus</name>
    <dbReference type="NCBI Taxonomy" id="351215"/>
    <lineage>
        <taxon>Bacteria</taxon>
        <taxon>Bacillati</taxon>
        <taxon>Actinomycetota</taxon>
        <taxon>Actinomycetes</taxon>
        <taxon>Kineosporiales</taxon>
        <taxon>Kineosporiaceae</taxon>
        <taxon>Pseudokineococcus</taxon>
    </lineage>
</organism>
<dbReference type="PRINTS" id="PR00377">
    <property type="entry name" value="IMPHPHTASES"/>
</dbReference>
<protein>
    <recommendedName>
        <fullName evidence="4">Histidinol-phosphatase</fullName>
        <ecNumber evidence="3">3.1.3.15</ecNumber>
    </recommendedName>
    <alternativeName>
        <fullName evidence="8">Histidinol-phosphate phosphatase</fullName>
    </alternativeName>
</protein>
<dbReference type="FunFam" id="3.30.540.10:FF:000003">
    <property type="entry name" value="Inositol-1-monophosphatase"/>
    <property type="match status" value="1"/>
</dbReference>
<dbReference type="Gene3D" id="3.30.540.10">
    <property type="entry name" value="Fructose-1,6-Bisphosphatase, subunit A, domain 1"/>
    <property type="match status" value="1"/>
</dbReference>
<feature type="compositionally biased region" description="Basic and acidic residues" evidence="12">
    <location>
        <begin position="23"/>
        <end position="32"/>
    </location>
</feature>
<comment type="pathway">
    <text evidence="2">Amino-acid biosynthesis; L-histidine biosynthesis; L-histidine from 5-phospho-alpha-D-ribose 1-diphosphate: step 8/9.</text>
</comment>